<dbReference type="InterPro" id="IPR001509">
    <property type="entry name" value="Epimerase_deHydtase"/>
</dbReference>
<evidence type="ECO:0000259" key="1">
    <source>
        <dbReference type="Pfam" id="PF01370"/>
    </source>
</evidence>
<dbReference type="NCBIfam" id="TIGR01777">
    <property type="entry name" value="yfcH"/>
    <property type="match status" value="1"/>
</dbReference>
<feature type="domain" description="DUF1731" evidence="2">
    <location>
        <begin position="259"/>
        <end position="305"/>
    </location>
</feature>
<proteinExistence type="predicted"/>
<dbReference type="InterPro" id="IPR013549">
    <property type="entry name" value="DUF1731"/>
</dbReference>
<dbReference type="Pfam" id="PF08338">
    <property type="entry name" value="DUF1731"/>
    <property type="match status" value="1"/>
</dbReference>
<dbReference type="PANTHER" id="PTHR11092:SF0">
    <property type="entry name" value="EPIMERASE FAMILY PROTEIN SDR39U1"/>
    <property type="match status" value="1"/>
</dbReference>
<dbReference type="SUPFAM" id="SSF51735">
    <property type="entry name" value="NAD(P)-binding Rossmann-fold domains"/>
    <property type="match status" value="1"/>
</dbReference>
<dbReference type="AlphaFoldDB" id="A0A6J6CD64"/>
<evidence type="ECO:0000259" key="2">
    <source>
        <dbReference type="Pfam" id="PF08338"/>
    </source>
</evidence>
<dbReference type="EMBL" id="CAEZSP010000066">
    <property type="protein sequence ID" value="CAB4549302.1"/>
    <property type="molecule type" value="Genomic_DNA"/>
</dbReference>
<organism evidence="3">
    <name type="scientific">freshwater metagenome</name>
    <dbReference type="NCBI Taxonomy" id="449393"/>
    <lineage>
        <taxon>unclassified sequences</taxon>
        <taxon>metagenomes</taxon>
        <taxon>ecological metagenomes</taxon>
    </lineage>
</organism>
<accession>A0A6J6CD64</accession>
<gene>
    <name evidence="3" type="ORF">UFOPK1440_01022</name>
</gene>
<dbReference type="Gene3D" id="3.40.50.720">
    <property type="entry name" value="NAD(P)-binding Rossmann-like Domain"/>
    <property type="match status" value="1"/>
</dbReference>
<dbReference type="InterPro" id="IPR036291">
    <property type="entry name" value="NAD(P)-bd_dom_sf"/>
</dbReference>
<dbReference type="InterPro" id="IPR010099">
    <property type="entry name" value="SDR39U1"/>
</dbReference>
<protein>
    <submittedName>
        <fullName evidence="3">Unannotated protein</fullName>
    </submittedName>
</protein>
<dbReference type="Pfam" id="PF01370">
    <property type="entry name" value="Epimerase"/>
    <property type="match status" value="1"/>
</dbReference>
<dbReference type="PANTHER" id="PTHR11092">
    <property type="entry name" value="SUGAR NUCLEOTIDE EPIMERASE RELATED"/>
    <property type="match status" value="1"/>
</dbReference>
<sequence>MELSKQIWVSSPLSTPQRIAITGSSGLIGTALVGYLKSEGHTVQRLVRRAPVAPDEVQWDPRTGFVDLEPLRGVDAIIHLAGVGVGDKRWNKKYKAEILNSRLLGTTAIAHAVTELAPQVFISASAIGWYGESGNRAVVESDRVGDDFLAAVCREWEAAADLAQGVRTVKLRTGLVLDPTGGALGKMLPLFRFGLGGKLGNGKQWWSWITLHDLIRGISFLLEKPISGPVNLTGPNPVTNQEFTSALARALHRPALFPAPAIGLKIALGGFSSEILGSKKVIPAVLSEAGFEWDYPHISSALSALIEE</sequence>
<name>A0A6J6CD64_9ZZZZ</name>
<reference evidence="3" key="1">
    <citation type="submission" date="2020-05" db="EMBL/GenBank/DDBJ databases">
        <authorList>
            <person name="Chiriac C."/>
            <person name="Salcher M."/>
            <person name="Ghai R."/>
            <person name="Kavagutti S V."/>
        </authorList>
    </citation>
    <scope>NUCLEOTIDE SEQUENCE</scope>
</reference>
<evidence type="ECO:0000313" key="3">
    <source>
        <dbReference type="EMBL" id="CAB4549302.1"/>
    </source>
</evidence>
<feature type="domain" description="NAD-dependent epimerase/dehydratase" evidence="1">
    <location>
        <begin position="19"/>
        <end position="229"/>
    </location>
</feature>